<reference evidence="1" key="1">
    <citation type="submission" date="2020-04" db="EMBL/GenBank/DDBJ databases">
        <authorList>
            <person name="Chiriac C."/>
            <person name="Salcher M."/>
            <person name="Ghai R."/>
            <person name="Kavagutti S V."/>
        </authorList>
    </citation>
    <scope>NUCLEOTIDE SEQUENCE</scope>
</reference>
<dbReference type="EMBL" id="LR796189">
    <property type="protein sequence ID" value="CAB4124509.1"/>
    <property type="molecule type" value="Genomic_DNA"/>
</dbReference>
<proteinExistence type="predicted"/>
<protein>
    <submittedName>
        <fullName evidence="1">HNHc domain containing protein</fullName>
    </submittedName>
</protein>
<dbReference type="CDD" id="cd00085">
    <property type="entry name" value="HNHc"/>
    <property type="match status" value="1"/>
</dbReference>
<evidence type="ECO:0000313" key="1">
    <source>
        <dbReference type="EMBL" id="CAB4124509.1"/>
    </source>
</evidence>
<sequence>MKTCSKCEVKKELKEFYKDKAKIDKLCSSCKTCHKIITKKYYEENLPKISNINKNYYKKNTHKLNNKYKERYQENKEKAKLNAKLYYYKNKEQRNINGKIYRQNNKDICNAAAAKYRATKLNATPKWLTEQHVEQIEYIYKMSNTIQKLTNIKCHVDHIIPLQGKIVSGLHVPWNLRIITSTENLKKGNKLYDFI</sequence>
<accession>A0A6J5KX34</accession>
<dbReference type="InterPro" id="IPR003615">
    <property type="entry name" value="HNH_nuc"/>
</dbReference>
<name>A0A6J5KX34_9CAUD</name>
<organism evidence="1">
    <name type="scientific">uncultured Caudovirales phage</name>
    <dbReference type="NCBI Taxonomy" id="2100421"/>
    <lineage>
        <taxon>Viruses</taxon>
        <taxon>Duplodnaviria</taxon>
        <taxon>Heunggongvirae</taxon>
        <taxon>Uroviricota</taxon>
        <taxon>Caudoviricetes</taxon>
        <taxon>Peduoviridae</taxon>
        <taxon>Maltschvirus</taxon>
        <taxon>Maltschvirus maltsch</taxon>
    </lineage>
</organism>
<gene>
    <name evidence="1" type="ORF">UFOVP53_6</name>
</gene>